<name>Q5F3D0_CHICK</name>
<organism evidence="1">
    <name type="scientific">Gallus gallus</name>
    <name type="common">Chicken</name>
    <dbReference type="NCBI Taxonomy" id="9031"/>
    <lineage>
        <taxon>Eukaryota</taxon>
        <taxon>Metazoa</taxon>
        <taxon>Chordata</taxon>
        <taxon>Craniata</taxon>
        <taxon>Vertebrata</taxon>
        <taxon>Euteleostomi</taxon>
        <taxon>Archelosauria</taxon>
        <taxon>Archosauria</taxon>
        <taxon>Dinosauria</taxon>
        <taxon>Saurischia</taxon>
        <taxon>Theropoda</taxon>
        <taxon>Coelurosauria</taxon>
        <taxon>Aves</taxon>
        <taxon>Neognathae</taxon>
        <taxon>Galloanserae</taxon>
        <taxon>Galliformes</taxon>
        <taxon>Phasianidae</taxon>
        <taxon>Phasianinae</taxon>
        <taxon>Gallus</taxon>
    </lineage>
</organism>
<evidence type="ECO:0000313" key="1">
    <source>
        <dbReference type="EMBL" id="CAH65354.1"/>
    </source>
</evidence>
<reference evidence="2" key="3">
    <citation type="submission" date="2025-05" db="UniProtKB">
        <authorList>
            <consortium name="Ensembl"/>
        </authorList>
    </citation>
    <scope>IDENTIFICATION</scope>
    <source>
        <strain evidence="2">broiler</strain>
    </source>
</reference>
<dbReference type="Ensembl" id="ENSGALT00010005711.1">
    <property type="protein sequence ID" value="ENSGALP00010003550.1"/>
    <property type="gene ID" value="ENSGALG00010002475.1"/>
</dbReference>
<sequence length="13" mass="1550">MGYFIEENGFELT</sequence>
<proteinExistence type="evidence at transcript level"/>
<evidence type="ECO:0000313" key="3">
    <source>
        <dbReference type="Proteomes" id="UP000000539"/>
    </source>
</evidence>
<evidence type="ECO:0000313" key="2">
    <source>
        <dbReference type="Ensembl" id="ENSGALP00010003550.1"/>
    </source>
</evidence>
<reference evidence="1" key="1">
    <citation type="journal article" date="2005" name="Genome Biol.">
        <title>Full-length cDNAs from chicken bursal lymphocytes to facilitate gene function analysis.</title>
        <authorList>
            <person name="Caldwell R.B."/>
            <person name="Kierzek A.M."/>
            <person name="Arakawa H."/>
            <person name="Bezzubov Y."/>
            <person name="Zaim J."/>
            <person name="Fiedler P."/>
            <person name="Kutter S."/>
            <person name="Blagodatski A."/>
            <person name="Kostovska D."/>
            <person name="Koter M."/>
            <person name="Plachy J."/>
            <person name="Carninci P."/>
            <person name="Hayashizaki Y."/>
            <person name="Buerstedde J.M."/>
        </authorList>
    </citation>
    <scope>NUCLEOTIDE SEQUENCE</scope>
    <source>
        <strain evidence="1">CB</strain>
        <tissue evidence="1">Bursa</tissue>
    </source>
</reference>
<dbReference type="Proteomes" id="UP000000539">
    <property type="component" value="Chromosome 3"/>
</dbReference>
<reference evidence="2" key="2">
    <citation type="submission" date="2020-11" db="EMBL/GenBank/DDBJ databases">
        <title>Gallus gallus (Chicken) genome, bGalGal1, GRCg7b, maternal haplotype autosomes + Z &amp; W.</title>
        <authorList>
            <person name="Warren W."/>
            <person name="Formenti G."/>
            <person name="Fedrigo O."/>
            <person name="Haase B."/>
            <person name="Mountcastle J."/>
            <person name="Balacco J."/>
            <person name="Tracey A."/>
            <person name="Schneider V."/>
            <person name="Okimoto R."/>
            <person name="Cheng H."/>
            <person name="Hawken R."/>
            <person name="Howe K."/>
            <person name="Jarvis E.D."/>
        </authorList>
    </citation>
    <scope>NUCLEOTIDE SEQUENCE [LARGE SCALE GENOMIC DNA]</scope>
    <source>
        <strain evidence="2">Broiler</strain>
    </source>
</reference>
<gene>
    <name evidence="1" type="ORF">RCJMB04_21c11</name>
</gene>
<accession>Q5F3D0</accession>
<dbReference type="Bgee" id="ENSGALG00000048639">
    <property type="expression patterns" value="Expressed in spermatid and 13 other cell types or tissues"/>
</dbReference>
<keyword evidence="3" id="KW-1185">Reference proteome</keyword>
<dbReference type="EMBL" id="AJ851720">
    <property type="protein sequence ID" value="CAH65354.1"/>
    <property type="molecule type" value="mRNA"/>
</dbReference>
<protein>
    <submittedName>
        <fullName evidence="1 2">Uncharacterized protein</fullName>
    </submittedName>
</protein>